<dbReference type="Proteomes" id="UP000683360">
    <property type="component" value="Unassembled WGS sequence"/>
</dbReference>
<protein>
    <submittedName>
        <fullName evidence="1">Uncharacterized protein</fullName>
    </submittedName>
</protein>
<evidence type="ECO:0000313" key="1">
    <source>
        <dbReference type="EMBL" id="CAG2190653.1"/>
    </source>
</evidence>
<keyword evidence="2" id="KW-1185">Reference proteome</keyword>
<evidence type="ECO:0000313" key="2">
    <source>
        <dbReference type="Proteomes" id="UP000683360"/>
    </source>
</evidence>
<accession>A0A8S3Q1L3</accession>
<name>A0A8S3Q1L3_MYTED</name>
<gene>
    <name evidence="1" type="ORF">MEDL_5915</name>
</gene>
<dbReference type="AlphaFoldDB" id="A0A8S3Q1L3"/>
<sequence length="271" mass="31161">MLSEIACNLCRECLEACTFVLSGYTTCEESVEKPTPLFNHDKPGICNESAEKPAPLIYHDTPHVKRVSRKSVEKPALVLLGYTTCEESVEKPAPLFNHDTPFVKQAPLIYHDTPHVKRLSRSKYLCSIMTYHYRIKTMRRRTDHKTLHPELKTATQTSLTTSDELVCSEGDSVENPAPLLYHDIPLVKRVSRGHRIKTMRRRTDHKTLHPELKTATQTSLTTSDELVCSRRWYWSHQQSCIAANDQIMFSNEIDYPTGIQLFCETFDLHEE</sequence>
<comment type="caution">
    <text evidence="1">The sequence shown here is derived from an EMBL/GenBank/DDBJ whole genome shotgun (WGS) entry which is preliminary data.</text>
</comment>
<organism evidence="1 2">
    <name type="scientific">Mytilus edulis</name>
    <name type="common">Blue mussel</name>
    <dbReference type="NCBI Taxonomy" id="6550"/>
    <lineage>
        <taxon>Eukaryota</taxon>
        <taxon>Metazoa</taxon>
        <taxon>Spiralia</taxon>
        <taxon>Lophotrochozoa</taxon>
        <taxon>Mollusca</taxon>
        <taxon>Bivalvia</taxon>
        <taxon>Autobranchia</taxon>
        <taxon>Pteriomorphia</taxon>
        <taxon>Mytilida</taxon>
        <taxon>Mytiloidea</taxon>
        <taxon>Mytilidae</taxon>
        <taxon>Mytilinae</taxon>
        <taxon>Mytilus</taxon>
    </lineage>
</organism>
<proteinExistence type="predicted"/>
<reference evidence="1" key="1">
    <citation type="submission" date="2021-03" db="EMBL/GenBank/DDBJ databases">
        <authorList>
            <person name="Bekaert M."/>
        </authorList>
    </citation>
    <scope>NUCLEOTIDE SEQUENCE</scope>
</reference>
<dbReference type="EMBL" id="CAJPWZ010000338">
    <property type="protein sequence ID" value="CAG2190653.1"/>
    <property type="molecule type" value="Genomic_DNA"/>
</dbReference>